<evidence type="ECO:0000313" key="3">
    <source>
        <dbReference type="Proteomes" id="UP001292094"/>
    </source>
</evidence>
<gene>
    <name evidence="2" type="ORF">Pmani_006724</name>
</gene>
<dbReference type="EMBL" id="JAWZYT010000514">
    <property type="protein sequence ID" value="KAK4322544.1"/>
    <property type="molecule type" value="Genomic_DNA"/>
</dbReference>
<dbReference type="GO" id="GO:0032968">
    <property type="term" value="P:positive regulation of transcription elongation by RNA polymerase II"/>
    <property type="evidence" value="ECO:0007669"/>
    <property type="project" value="TreeGrafter"/>
</dbReference>
<dbReference type="Proteomes" id="UP001292094">
    <property type="component" value="Unassembled WGS sequence"/>
</dbReference>
<protein>
    <recommendedName>
        <fullName evidence="1">Paf1 complex subunit Cdc73 N-terminal domain-containing protein</fullName>
    </recommendedName>
</protein>
<keyword evidence="3" id="KW-1185">Reference proteome</keyword>
<reference evidence="2" key="1">
    <citation type="submission" date="2023-11" db="EMBL/GenBank/DDBJ databases">
        <title>Genome assemblies of two species of porcelain crab, Petrolisthes cinctipes and Petrolisthes manimaculis (Anomura: Porcellanidae).</title>
        <authorList>
            <person name="Angst P."/>
        </authorList>
    </citation>
    <scope>NUCLEOTIDE SEQUENCE</scope>
    <source>
        <strain evidence="2">PB745_02</strain>
        <tissue evidence="2">Gill</tissue>
    </source>
</reference>
<sequence>MADPLSILRQYNVNKKEIITKGDDIIFGELSWPKIVNTNYLEYGSGKDGAPKYYYTLECLLFLLKHVKLAHPTYVRKAAAENIPMVRRPDRKELLAYLNGETSTATAIDKSAPLEIPTQVKRAVEDTSDSTAKKPRYDDSDVQKIKEQLALRFDAPKKSSIVSNTDRLAFWTSTWTLTFPKTDGCFTLTYKMQMVFWRIIRGDGVFVGYDKDFMNVEEAVTFLHSLSNDEDATTIDITLESLGDGAESDGDIPSEDIVDVHENIMLLGPKLLDKPPHIELTNRNTCAEPCWSMSSPIGLQSQQELPEPTSHTRKIMKTPKKHLKKIHEWKKCVLEQSNNENQSLVDDHQPTILYKWADEGLTPIDIFKYMWNDEVMELMREETNRYHQQKFGKELSVSSFRQCRLDVHVNAVMIGQQTLIRYLSN</sequence>
<dbReference type="PANTHER" id="PTHR12466:SF8">
    <property type="entry name" value="PARAFIBROMIN"/>
    <property type="match status" value="1"/>
</dbReference>
<dbReference type="PANTHER" id="PTHR12466">
    <property type="entry name" value="CDC73 DOMAIN PROTEIN"/>
    <property type="match status" value="1"/>
</dbReference>
<organism evidence="2 3">
    <name type="scientific">Petrolisthes manimaculis</name>
    <dbReference type="NCBI Taxonomy" id="1843537"/>
    <lineage>
        <taxon>Eukaryota</taxon>
        <taxon>Metazoa</taxon>
        <taxon>Ecdysozoa</taxon>
        <taxon>Arthropoda</taxon>
        <taxon>Crustacea</taxon>
        <taxon>Multicrustacea</taxon>
        <taxon>Malacostraca</taxon>
        <taxon>Eumalacostraca</taxon>
        <taxon>Eucarida</taxon>
        <taxon>Decapoda</taxon>
        <taxon>Pleocyemata</taxon>
        <taxon>Anomura</taxon>
        <taxon>Galatheoidea</taxon>
        <taxon>Porcellanidae</taxon>
        <taxon>Petrolisthes</taxon>
    </lineage>
</organism>
<comment type="caution">
    <text evidence="2">The sequence shown here is derived from an EMBL/GenBank/DDBJ whole genome shotgun (WGS) entry which is preliminary data.</text>
</comment>
<evidence type="ECO:0000313" key="2">
    <source>
        <dbReference type="EMBL" id="KAK4322544.1"/>
    </source>
</evidence>
<dbReference type="InterPro" id="IPR007852">
    <property type="entry name" value="Cdc73/Parafibromin"/>
</dbReference>
<dbReference type="GO" id="GO:0016593">
    <property type="term" value="C:Cdc73/Paf1 complex"/>
    <property type="evidence" value="ECO:0007669"/>
    <property type="project" value="InterPro"/>
</dbReference>
<dbReference type="AlphaFoldDB" id="A0AAE1Q9Y7"/>
<dbReference type="GO" id="GO:0006368">
    <property type="term" value="P:transcription elongation by RNA polymerase II"/>
    <property type="evidence" value="ECO:0007669"/>
    <property type="project" value="InterPro"/>
</dbReference>
<feature type="domain" description="Paf1 complex subunit Cdc73 N-terminal" evidence="1">
    <location>
        <begin position="1"/>
        <end position="164"/>
    </location>
</feature>
<proteinExistence type="predicted"/>
<dbReference type="InterPro" id="IPR032041">
    <property type="entry name" value="Cdc73_N"/>
</dbReference>
<evidence type="ECO:0000259" key="1">
    <source>
        <dbReference type="Pfam" id="PF16050"/>
    </source>
</evidence>
<accession>A0AAE1Q9Y7</accession>
<dbReference type="Pfam" id="PF16050">
    <property type="entry name" value="CDC73_N"/>
    <property type="match status" value="1"/>
</dbReference>
<dbReference type="GO" id="GO:0000993">
    <property type="term" value="F:RNA polymerase II complex binding"/>
    <property type="evidence" value="ECO:0007669"/>
    <property type="project" value="TreeGrafter"/>
</dbReference>
<name>A0AAE1Q9Y7_9EUCA</name>